<reference evidence="2 3" key="1">
    <citation type="submission" date="2024-01" db="EMBL/GenBank/DDBJ databases">
        <authorList>
            <person name="Allen C."/>
            <person name="Tagirdzhanova G."/>
        </authorList>
    </citation>
    <scope>NUCLEOTIDE SEQUENCE [LARGE SCALE GENOMIC DNA]</scope>
</reference>
<protein>
    <submittedName>
        <fullName evidence="2">Uncharacterized protein</fullName>
    </submittedName>
</protein>
<dbReference type="EMBL" id="CAWUHC010000130">
    <property type="protein sequence ID" value="CAK7234617.1"/>
    <property type="molecule type" value="Genomic_DNA"/>
</dbReference>
<accession>A0ABP0CSQ1</accession>
<keyword evidence="3" id="KW-1185">Reference proteome</keyword>
<evidence type="ECO:0000256" key="1">
    <source>
        <dbReference type="SAM" id="MobiDB-lite"/>
    </source>
</evidence>
<feature type="compositionally biased region" description="Low complexity" evidence="1">
    <location>
        <begin position="46"/>
        <end position="61"/>
    </location>
</feature>
<dbReference type="Proteomes" id="UP001642406">
    <property type="component" value="Unassembled WGS sequence"/>
</dbReference>
<name>A0ABP0CSQ1_9PEZI</name>
<organism evidence="2 3">
    <name type="scientific">Sporothrix bragantina</name>
    <dbReference type="NCBI Taxonomy" id="671064"/>
    <lineage>
        <taxon>Eukaryota</taxon>
        <taxon>Fungi</taxon>
        <taxon>Dikarya</taxon>
        <taxon>Ascomycota</taxon>
        <taxon>Pezizomycotina</taxon>
        <taxon>Sordariomycetes</taxon>
        <taxon>Sordariomycetidae</taxon>
        <taxon>Ophiostomatales</taxon>
        <taxon>Ophiostomataceae</taxon>
        <taxon>Sporothrix</taxon>
    </lineage>
</organism>
<feature type="compositionally biased region" description="Basic and acidic residues" evidence="1">
    <location>
        <begin position="1"/>
        <end position="10"/>
    </location>
</feature>
<gene>
    <name evidence="2" type="ORF">SBRCBS47491_009011</name>
</gene>
<evidence type="ECO:0000313" key="2">
    <source>
        <dbReference type="EMBL" id="CAK7234617.1"/>
    </source>
</evidence>
<sequence>MGLLHPDNRDYNATGTAGGAVPPGNHFTGGTHQHHHAGVNPATHIPATQTAATGPAPNTAGPHKHDILNKLDPSVDSDLSKTAAAHNESMLGGAGAGVGTTGHTGHHVNPAMAGVAGAGIGAEAAHHHNTHGKNHTAVPMAGGTGAAGYGAAGGYGNNMMASGPGPAPKTAGPHSSDMANRLDPTVDSRTGLRK</sequence>
<proteinExistence type="predicted"/>
<feature type="region of interest" description="Disordered" evidence="1">
    <location>
        <begin position="1"/>
        <end position="73"/>
    </location>
</feature>
<feature type="region of interest" description="Disordered" evidence="1">
    <location>
        <begin position="158"/>
        <end position="194"/>
    </location>
</feature>
<evidence type="ECO:0000313" key="3">
    <source>
        <dbReference type="Proteomes" id="UP001642406"/>
    </source>
</evidence>
<comment type="caution">
    <text evidence="2">The sequence shown here is derived from an EMBL/GenBank/DDBJ whole genome shotgun (WGS) entry which is preliminary data.</text>
</comment>